<keyword evidence="3" id="KW-0963">Cytoplasm</keyword>
<dbReference type="Gene3D" id="2.70.50.30">
    <property type="entry name" value="Coagulation Factor XIII, subunit A, domain 1"/>
    <property type="match status" value="1"/>
</dbReference>
<comment type="subcellular location">
    <subcellularLocation>
        <location evidence="1">Cytoplasm</location>
    </subcellularLocation>
</comment>
<protein>
    <submittedName>
        <fullName evidence="5">Uncharacterized protein</fullName>
    </submittedName>
</protein>
<dbReference type="GO" id="GO:0016020">
    <property type="term" value="C:membrane"/>
    <property type="evidence" value="ECO:0007669"/>
    <property type="project" value="TreeGrafter"/>
</dbReference>
<dbReference type="InterPro" id="IPR024792">
    <property type="entry name" value="RhoGDI_dom_sf"/>
</dbReference>
<dbReference type="PANTHER" id="PTHR10980:SF3">
    <property type="entry name" value="LD16419P"/>
    <property type="match status" value="1"/>
</dbReference>
<dbReference type="GO" id="GO:0005829">
    <property type="term" value="C:cytosol"/>
    <property type="evidence" value="ECO:0007669"/>
    <property type="project" value="TreeGrafter"/>
</dbReference>
<evidence type="ECO:0000313" key="6">
    <source>
        <dbReference type="Proteomes" id="UP000780801"/>
    </source>
</evidence>
<gene>
    <name evidence="5" type="ORF">BGW38_009186</name>
</gene>
<organism evidence="5 6">
    <name type="scientific">Lunasporangiospora selenospora</name>
    <dbReference type="NCBI Taxonomy" id="979761"/>
    <lineage>
        <taxon>Eukaryota</taxon>
        <taxon>Fungi</taxon>
        <taxon>Fungi incertae sedis</taxon>
        <taxon>Mucoromycota</taxon>
        <taxon>Mortierellomycotina</taxon>
        <taxon>Mortierellomycetes</taxon>
        <taxon>Mortierellales</taxon>
        <taxon>Mortierellaceae</taxon>
        <taxon>Lunasporangiospora</taxon>
    </lineage>
</organism>
<dbReference type="SUPFAM" id="SSF81296">
    <property type="entry name" value="E set domains"/>
    <property type="match status" value="1"/>
</dbReference>
<evidence type="ECO:0000256" key="2">
    <source>
        <dbReference type="ARBA" id="ARBA00009758"/>
    </source>
</evidence>
<dbReference type="EMBL" id="JAABOA010006646">
    <property type="protein sequence ID" value="KAF9556583.1"/>
    <property type="molecule type" value="Genomic_DNA"/>
</dbReference>
<comment type="similarity">
    <text evidence="2">Belongs to the Rho GDI family.</text>
</comment>
<dbReference type="GO" id="GO:0007266">
    <property type="term" value="P:Rho protein signal transduction"/>
    <property type="evidence" value="ECO:0007669"/>
    <property type="project" value="InterPro"/>
</dbReference>
<dbReference type="AlphaFoldDB" id="A0A9P6K8R5"/>
<dbReference type="InterPro" id="IPR014756">
    <property type="entry name" value="Ig_E-set"/>
</dbReference>
<proteinExistence type="inferred from homology"/>
<dbReference type="Proteomes" id="UP000780801">
    <property type="component" value="Unassembled WGS sequence"/>
</dbReference>
<evidence type="ECO:0000256" key="1">
    <source>
        <dbReference type="ARBA" id="ARBA00004496"/>
    </source>
</evidence>
<dbReference type="OrthoDB" id="1683373at2759"/>
<evidence type="ECO:0000313" key="5">
    <source>
        <dbReference type="EMBL" id="KAF9556583.1"/>
    </source>
</evidence>
<dbReference type="PANTHER" id="PTHR10980">
    <property type="entry name" value="RHO GDP-DISSOCIATION INHIBITOR"/>
    <property type="match status" value="1"/>
</dbReference>
<sequence length="89" mass="10151">MSHQQEDDDFSPSNTNYKPGEKKSFNEYQNLDANDDSLRRWKESLGVKSGDAPAPDTPNVHVLQFILEVEGRPDVILDLTKSCKEWEKA</sequence>
<feature type="compositionally biased region" description="Acidic residues" evidence="4">
    <location>
        <begin position="1"/>
        <end position="10"/>
    </location>
</feature>
<dbReference type="InterPro" id="IPR000406">
    <property type="entry name" value="Rho_GDI"/>
</dbReference>
<reference evidence="5" key="1">
    <citation type="journal article" date="2020" name="Fungal Divers.">
        <title>Resolving the Mortierellaceae phylogeny through synthesis of multi-gene phylogenetics and phylogenomics.</title>
        <authorList>
            <person name="Vandepol N."/>
            <person name="Liber J."/>
            <person name="Desiro A."/>
            <person name="Na H."/>
            <person name="Kennedy M."/>
            <person name="Barry K."/>
            <person name="Grigoriev I.V."/>
            <person name="Miller A.N."/>
            <person name="O'Donnell K."/>
            <person name="Stajich J.E."/>
            <person name="Bonito G."/>
        </authorList>
    </citation>
    <scope>NUCLEOTIDE SEQUENCE</scope>
    <source>
        <strain evidence="5">KOD1015</strain>
    </source>
</reference>
<keyword evidence="6" id="KW-1185">Reference proteome</keyword>
<comment type="caution">
    <text evidence="5">The sequence shown here is derived from an EMBL/GenBank/DDBJ whole genome shotgun (WGS) entry which is preliminary data.</text>
</comment>
<name>A0A9P6K8R5_9FUNG</name>
<dbReference type="Pfam" id="PF02115">
    <property type="entry name" value="Rho_GDI"/>
    <property type="match status" value="1"/>
</dbReference>
<evidence type="ECO:0000256" key="4">
    <source>
        <dbReference type="SAM" id="MobiDB-lite"/>
    </source>
</evidence>
<dbReference type="GO" id="GO:0005094">
    <property type="term" value="F:Rho GDP-dissociation inhibitor activity"/>
    <property type="evidence" value="ECO:0007669"/>
    <property type="project" value="InterPro"/>
</dbReference>
<feature type="region of interest" description="Disordered" evidence="4">
    <location>
        <begin position="1"/>
        <end position="32"/>
    </location>
</feature>
<accession>A0A9P6K8R5</accession>
<evidence type="ECO:0000256" key="3">
    <source>
        <dbReference type="ARBA" id="ARBA00022490"/>
    </source>
</evidence>